<evidence type="ECO:0000313" key="1">
    <source>
        <dbReference type="EMBL" id="KAI9909293.1"/>
    </source>
</evidence>
<organism evidence="1 2">
    <name type="scientific">Peronosclerospora sorghi</name>
    <dbReference type="NCBI Taxonomy" id="230839"/>
    <lineage>
        <taxon>Eukaryota</taxon>
        <taxon>Sar</taxon>
        <taxon>Stramenopiles</taxon>
        <taxon>Oomycota</taxon>
        <taxon>Peronosporomycetes</taxon>
        <taxon>Peronosporales</taxon>
        <taxon>Peronosporaceae</taxon>
        <taxon>Peronosclerospora</taxon>
    </lineage>
</organism>
<name>A0ACC0VS22_9STRA</name>
<protein>
    <submittedName>
        <fullName evidence="1">Uncharacterized protein</fullName>
    </submittedName>
</protein>
<sequence length="78" mass="8682">MPLWFIEGADAVDVSDPRWGTKACNGTVSLVGFITVFKFCNLFGRKGAYRKLEQNETHRICQALVFPPTSAKESLTLC</sequence>
<keyword evidence="2" id="KW-1185">Reference proteome</keyword>
<gene>
    <name evidence="1" type="ORF">PsorP6_014915</name>
</gene>
<evidence type="ECO:0000313" key="2">
    <source>
        <dbReference type="Proteomes" id="UP001163321"/>
    </source>
</evidence>
<dbReference type="Proteomes" id="UP001163321">
    <property type="component" value="Chromosome 7"/>
</dbReference>
<dbReference type="EMBL" id="CM047586">
    <property type="protein sequence ID" value="KAI9909293.1"/>
    <property type="molecule type" value="Genomic_DNA"/>
</dbReference>
<accession>A0ACC0VS22</accession>
<comment type="caution">
    <text evidence="1">The sequence shown here is derived from an EMBL/GenBank/DDBJ whole genome shotgun (WGS) entry which is preliminary data.</text>
</comment>
<proteinExistence type="predicted"/>
<reference evidence="1 2" key="1">
    <citation type="journal article" date="2022" name="bioRxiv">
        <title>The genome of the oomycete Peronosclerospora sorghi, a cosmopolitan pathogen of maize and sorghum, is inflated with dispersed pseudogenes.</title>
        <authorList>
            <person name="Fletcher K."/>
            <person name="Martin F."/>
            <person name="Isakeit T."/>
            <person name="Cavanaugh K."/>
            <person name="Magill C."/>
            <person name="Michelmore R."/>
        </authorList>
    </citation>
    <scope>NUCLEOTIDE SEQUENCE [LARGE SCALE GENOMIC DNA]</scope>
    <source>
        <strain evidence="1">P6</strain>
    </source>
</reference>